<dbReference type="InterPro" id="IPR037925">
    <property type="entry name" value="FlgE/F/G-like"/>
</dbReference>
<keyword evidence="6" id="KW-0966">Cell projection</keyword>
<evidence type="ECO:0000259" key="4">
    <source>
        <dbReference type="Pfam" id="PF06429"/>
    </source>
</evidence>
<dbReference type="Pfam" id="PF00460">
    <property type="entry name" value="Flg_bb_rod"/>
    <property type="match status" value="1"/>
</dbReference>
<protein>
    <submittedName>
        <fullName evidence="6">Flagellar basal-body rod protein FlgG</fullName>
    </submittedName>
</protein>
<dbReference type="InterPro" id="IPR001444">
    <property type="entry name" value="Flag_bb_rod_N"/>
</dbReference>
<feature type="domain" description="Flagellar hook protein FlgE/F/G-like D1" evidence="5">
    <location>
        <begin position="94"/>
        <end position="155"/>
    </location>
</feature>
<evidence type="ECO:0000313" key="7">
    <source>
        <dbReference type="Proteomes" id="UP000238916"/>
    </source>
</evidence>
<comment type="similarity">
    <text evidence="1 2">Belongs to the flagella basal body rod proteins family.</text>
</comment>
<dbReference type="InterPro" id="IPR010930">
    <property type="entry name" value="Flg_bb/hook_C_dom"/>
</dbReference>
<dbReference type="PANTHER" id="PTHR30435">
    <property type="entry name" value="FLAGELLAR PROTEIN"/>
    <property type="match status" value="1"/>
</dbReference>
<evidence type="ECO:0000256" key="1">
    <source>
        <dbReference type="ARBA" id="ARBA00009677"/>
    </source>
</evidence>
<evidence type="ECO:0000259" key="3">
    <source>
        <dbReference type="Pfam" id="PF00460"/>
    </source>
</evidence>
<dbReference type="InterPro" id="IPR053967">
    <property type="entry name" value="LlgE_F_G-like_D1"/>
</dbReference>
<gene>
    <name evidence="6" type="primary">flgG</name>
    <name evidence="6" type="ORF">SBF1_5510001</name>
</gene>
<sequence length="261" mass="26751">MRLLGTAATGIRAQQDALDTLGNNMANVETPGFKANQMDFAEALSTVVRSGNANPGGTTGGNLSVGSGVLYNAIGTDFQQGVLAPTSRPLDLGINGNGFFQVQLADGTTGYTRVGAMQVNGTGQLTDLRGNVVQPNISIPTGATDLAVAANGDLSGTVNGATKTLGQISLAGFQNPEGLQNQGDNIFIPSANSGAPQVGLPGTTSGNLVLGTVRGQSLEQSNVNLATSMVDLIQVQRAYQLNANMVSNADQMWSLANSIRR</sequence>
<organism evidence="6 7">
    <name type="scientific">Candidatus Desulfosporosinus infrequens</name>
    <dbReference type="NCBI Taxonomy" id="2043169"/>
    <lineage>
        <taxon>Bacteria</taxon>
        <taxon>Bacillati</taxon>
        <taxon>Bacillota</taxon>
        <taxon>Clostridia</taxon>
        <taxon>Eubacteriales</taxon>
        <taxon>Desulfitobacteriaceae</taxon>
        <taxon>Desulfosporosinus</taxon>
    </lineage>
</organism>
<dbReference type="AlphaFoldDB" id="A0A2U3LJ20"/>
<comment type="subcellular location">
    <subcellularLocation>
        <location evidence="2">Bacterial flagellum basal body</location>
    </subcellularLocation>
</comment>
<dbReference type="GO" id="GO:0009425">
    <property type="term" value="C:bacterial-type flagellum basal body"/>
    <property type="evidence" value="ECO:0007669"/>
    <property type="project" value="UniProtKB-SubCell"/>
</dbReference>
<dbReference type="NCBIfam" id="TIGR03506">
    <property type="entry name" value="FlgEFG_subfam"/>
    <property type="match status" value="2"/>
</dbReference>
<evidence type="ECO:0000313" key="6">
    <source>
        <dbReference type="EMBL" id="SPF51961.1"/>
    </source>
</evidence>
<dbReference type="InterPro" id="IPR020013">
    <property type="entry name" value="Flagellar_FlgE/F/G"/>
</dbReference>
<feature type="domain" description="Flagellar basal-body/hook protein C-terminal" evidence="4">
    <location>
        <begin position="216"/>
        <end position="258"/>
    </location>
</feature>
<evidence type="ECO:0000256" key="2">
    <source>
        <dbReference type="RuleBase" id="RU362116"/>
    </source>
</evidence>
<dbReference type="Pfam" id="PF06429">
    <property type="entry name" value="Flg_bbr_C"/>
    <property type="match status" value="1"/>
</dbReference>
<dbReference type="Pfam" id="PF22692">
    <property type="entry name" value="LlgE_F_G_D1"/>
    <property type="match status" value="1"/>
</dbReference>
<feature type="domain" description="Flagellar basal body rod protein N-terminal" evidence="3">
    <location>
        <begin position="6"/>
        <end position="34"/>
    </location>
</feature>
<dbReference type="OrthoDB" id="9804559at2"/>
<dbReference type="GO" id="GO:0071978">
    <property type="term" value="P:bacterial-type flagellum-dependent swarming motility"/>
    <property type="evidence" value="ECO:0007669"/>
    <property type="project" value="TreeGrafter"/>
</dbReference>
<reference evidence="7" key="1">
    <citation type="submission" date="2018-02" db="EMBL/GenBank/DDBJ databases">
        <authorList>
            <person name="Hausmann B."/>
        </authorList>
    </citation>
    <scope>NUCLEOTIDE SEQUENCE [LARGE SCALE GENOMIC DNA]</scope>
    <source>
        <strain evidence="7">Peat soil MAG SbF1</strain>
    </source>
</reference>
<proteinExistence type="inferred from homology"/>
<accession>A0A2U3LJ20</accession>
<dbReference type="SUPFAM" id="SSF117143">
    <property type="entry name" value="Flagellar hook protein flgE"/>
    <property type="match status" value="1"/>
</dbReference>
<keyword evidence="6" id="KW-0282">Flagellum</keyword>
<evidence type="ECO:0000259" key="5">
    <source>
        <dbReference type="Pfam" id="PF22692"/>
    </source>
</evidence>
<name>A0A2U3LJ20_9FIRM</name>
<dbReference type="EMBL" id="OMOF01000503">
    <property type="protein sequence ID" value="SPF51961.1"/>
    <property type="molecule type" value="Genomic_DNA"/>
</dbReference>
<dbReference type="PANTHER" id="PTHR30435:SF19">
    <property type="entry name" value="FLAGELLAR BASAL-BODY ROD PROTEIN FLGG"/>
    <property type="match status" value="1"/>
</dbReference>
<dbReference type="Proteomes" id="UP000238916">
    <property type="component" value="Unassembled WGS sequence"/>
</dbReference>
<keyword evidence="2" id="KW-0975">Bacterial flagellum</keyword>
<keyword evidence="6" id="KW-0969">Cilium</keyword>